<reference evidence="10 11" key="1">
    <citation type="journal article" date="2008" name="J. Bacteriol.">
        <title>'Candidatus Cloacamonas acidaminovorans': genome sequence reconstruction provides a first glimpse of a new bacterial division.</title>
        <authorList>
            <person name="Pelletier E."/>
            <person name="Kreimeyer A."/>
            <person name="Bocs S."/>
            <person name="Rouy Z."/>
            <person name="Gyapay G."/>
            <person name="Chouari R."/>
            <person name="Riviere D."/>
            <person name="Ganesan A."/>
            <person name="Daegelen P."/>
            <person name="Sghir A."/>
            <person name="Cohen G.N."/>
            <person name="Medigue C."/>
            <person name="Weissenbach J."/>
            <person name="Le Paslier D."/>
        </authorList>
    </citation>
    <scope>NUCLEOTIDE SEQUENCE [LARGE SCALE GENOMIC DNA]</scope>
    <source>
        <strain evidence="11">Evry</strain>
    </source>
</reference>
<dbReference type="InterPro" id="IPR036837">
    <property type="entry name" value="Cation_efflux_CTD_sf"/>
</dbReference>
<dbReference type="PANTHER" id="PTHR43840">
    <property type="entry name" value="MITOCHONDRIAL METAL TRANSPORTER 1-RELATED"/>
    <property type="match status" value="1"/>
</dbReference>
<evidence type="ECO:0000256" key="2">
    <source>
        <dbReference type="ARBA" id="ARBA00008114"/>
    </source>
</evidence>
<feature type="transmembrane region" description="Helical" evidence="7">
    <location>
        <begin position="185"/>
        <end position="203"/>
    </location>
</feature>
<evidence type="ECO:0000256" key="6">
    <source>
        <dbReference type="ARBA" id="ARBA00023136"/>
    </source>
</evidence>
<dbReference type="EMBL" id="CU466930">
    <property type="protein sequence ID" value="CAO81206.1"/>
    <property type="molecule type" value="Genomic_DNA"/>
</dbReference>
<dbReference type="InterPro" id="IPR002524">
    <property type="entry name" value="Cation_efflux"/>
</dbReference>
<feature type="transmembrane region" description="Helical" evidence="7">
    <location>
        <begin position="159"/>
        <end position="179"/>
    </location>
</feature>
<dbReference type="SUPFAM" id="SSF160240">
    <property type="entry name" value="Cation efflux protein cytoplasmic domain-like"/>
    <property type="match status" value="1"/>
</dbReference>
<dbReference type="RefSeq" id="WP_015425064.1">
    <property type="nucleotide sequence ID" value="NC_020449.1"/>
</dbReference>
<keyword evidence="4 7" id="KW-0812">Transmembrane</keyword>
<comment type="similarity">
    <text evidence="2">Belongs to the cation diffusion facilitator (CDF) transporter (TC 2.A.4) family.</text>
</comment>
<evidence type="ECO:0000313" key="11">
    <source>
        <dbReference type="Proteomes" id="UP000002019"/>
    </source>
</evidence>
<evidence type="ECO:0000256" key="5">
    <source>
        <dbReference type="ARBA" id="ARBA00022989"/>
    </source>
</evidence>
<dbReference type="Pfam" id="PF16916">
    <property type="entry name" value="ZT_dimer"/>
    <property type="match status" value="1"/>
</dbReference>
<dbReference type="Gene3D" id="3.30.70.1350">
    <property type="entry name" value="Cation efflux protein, cytoplasmic domain"/>
    <property type="match status" value="1"/>
</dbReference>
<dbReference type="HOGENOM" id="CLU_013430_3_6_0"/>
<dbReference type="AlphaFoldDB" id="B0VJV2"/>
<dbReference type="Pfam" id="PF01545">
    <property type="entry name" value="Cation_efflux"/>
    <property type="match status" value="1"/>
</dbReference>
<protein>
    <submittedName>
        <fullName evidence="10">Cation efflux family protein</fullName>
    </submittedName>
</protein>
<accession>B0VJV2</accession>
<dbReference type="NCBIfam" id="TIGR01297">
    <property type="entry name" value="CDF"/>
    <property type="match status" value="1"/>
</dbReference>
<feature type="domain" description="Cation efflux protein cytoplasmic" evidence="9">
    <location>
        <begin position="214"/>
        <end position="293"/>
    </location>
</feature>
<keyword evidence="6 7" id="KW-0472">Membrane</keyword>
<evidence type="ECO:0000313" key="10">
    <source>
        <dbReference type="EMBL" id="CAO81206.1"/>
    </source>
</evidence>
<dbReference type="InterPro" id="IPR058533">
    <property type="entry name" value="Cation_efflux_TM"/>
</dbReference>
<feature type="transmembrane region" description="Helical" evidence="7">
    <location>
        <begin position="118"/>
        <end position="138"/>
    </location>
</feature>
<dbReference type="GO" id="GO:0016020">
    <property type="term" value="C:membrane"/>
    <property type="evidence" value="ECO:0007669"/>
    <property type="project" value="UniProtKB-SubCell"/>
</dbReference>
<evidence type="ECO:0000259" key="9">
    <source>
        <dbReference type="Pfam" id="PF16916"/>
    </source>
</evidence>
<dbReference type="KEGG" id="caci:CLOAM1351"/>
<name>B0VJV2_CLOAI</name>
<dbReference type="Gene3D" id="1.20.1510.10">
    <property type="entry name" value="Cation efflux protein transmembrane domain"/>
    <property type="match status" value="1"/>
</dbReference>
<evidence type="ECO:0000256" key="4">
    <source>
        <dbReference type="ARBA" id="ARBA00022692"/>
    </source>
</evidence>
<dbReference type="InterPro" id="IPR027469">
    <property type="entry name" value="Cation_efflux_TMD_sf"/>
</dbReference>
<keyword evidence="5 7" id="KW-1133">Transmembrane helix</keyword>
<organism evidence="10 11">
    <name type="scientific">Cloacimonas acidaminovorans (strain Evry)</name>
    <dbReference type="NCBI Taxonomy" id="459349"/>
    <lineage>
        <taxon>Bacteria</taxon>
        <taxon>Pseudomonadati</taxon>
        <taxon>Candidatus Cloacimonadota</taxon>
        <taxon>Candidatus Cloacimonadia</taxon>
        <taxon>Candidatus Cloacimonadales</taxon>
        <taxon>Candidatus Cloacimonadaceae</taxon>
        <taxon>Candidatus Cloacimonas</taxon>
    </lineage>
</organism>
<evidence type="ECO:0000259" key="8">
    <source>
        <dbReference type="Pfam" id="PF01545"/>
    </source>
</evidence>
<dbReference type="STRING" id="459349.CLOAM1351"/>
<evidence type="ECO:0000256" key="1">
    <source>
        <dbReference type="ARBA" id="ARBA00004141"/>
    </source>
</evidence>
<keyword evidence="11" id="KW-1185">Reference proteome</keyword>
<dbReference type="FunFam" id="1.20.1510.10:FF:000006">
    <property type="entry name" value="Divalent cation efflux transporter"/>
    <property type="match status" value="1"/>
</dbReference>
<dbReference type="GO" id="GO:0008324">
    <property type="term" value="F:monoatomic cation transmembrane transporter activity"/>
    <property type="evidence" value="ECO:0007669"/>
    <property type="project" value="InterPro"/>
</dbReference>
<dbReference type="OrthoDB" id="9806522at2"/>
<dbReference type="Proteomes" id="UP000002019">
    <property type="component" value="Chromosome"/>
</dbReference>
<dbReference type="SUPFAM" id="SSF161111">
    <property type="entry name" value="Cation efflux protein transmembrane domain-like"/>
    <property type="match status" value="1"/>
</dbReference>
<evidence type="ECO:0000256" key="7">
    <source>
        <dbReference type="SAM" id="Phobius"/>
    </source>
</evidence>
<dbReference type="InterPro" id="IPR027470">
    <property type="entry name" value="Cation_efflux_CTD"/>
</dbReference>
<evidence type="ECO:0000256" key="3">
    <source>
        <dbReference type="ARBA" id="ARBA00022448"/>
    </source>
</evidence>
<comment type="subcellular location">
    <subcellularLocation>
        <location evidence="1">Membrane</location>
        <topology evidence="1">Multi-pass membrane protein</topology>
    </subcellularLocation>
</comment>
<dbReference type="InterPro" id="IPR050291">
    <property type="entry name" value="CDF_Transporter"/>
</dbReference>
<proteinExistence type="inferred from homology"/>
<feature type="transmembrane region" description="Helical" evidence="7">
    <location>
        <begin position="80"/>
        <end position="98"/>
    </location>
</feature>
<gene>
    <name evidence="10" type="primary">yiiP</name>
    <name evidence="10" type="ordered locus">CLOAM1351</name>
</gene>
<dbReference type="eggNOG" id="COG0053">
    <property type="taxonomic scope" value="Bacteria"/>
</dbReference>
<sequence length="314" mass="34709">MTDRDNLTRVTVNLGLFSNILLSIVKTCVGILGHSAALLADGINSTSDVVYYIAVKIFMKQAQKPADVEHPYGHRQLESISAIVVGAFILTTGIAIFWESVNKVYDLLSKTEIGQPLSIWTLVIALFTFGLKIFLYTYTRKNIPKTKNPTLKALANDHLNDIMAAVAVVVGVLLGRLGYYWMDPAAGAIVAIYIIKTGVEIIMESSRELMDYLPDEDFVRELKTEAMAVEGVRSIEDLGIHRFGPYFTVNMTITVDGDISVDKGNIISDSVEKRLLDKFSTGLRQVHIHFHPYFEKHSSADPDPGSKTNIGVSL</sequence>
<dbReference type="PANTHER" id="PTHR43840:SF15">
    <property type="entry name" value="MITOCHONDRIAL METAL TRANSPORTER 1-RELATED"/>
    <property type="match status" value="1"/>
</dbReference>
<keyword evidence="3" id="KW-0813">Transport</keyword>
<feature type="domain" description="Cation efflux protein transmembrane" evidence="8">
    <location>
        <begin position="14"/>
        <end position="210"/>
    </location>
</feature>